<dbReference type="PANTHER" id="PTHR35205">
    <property type="entry name" value="NB-ARC AND TPR DOMAIN PROTEIN"/>
    <property type="match status" value="1"/>
</dbReference>
<dbReference type="SUPFAM" id="SSF52540">
    <property type="entry name" value="P-loop containing nucleoside triphosphate hydrolases"/>
    <property type="match status" value="1"/>
</dbReference>
<name>A0A0D0B463_9AGAR</name>
<reference evidence="1 2" key="1">
    <citation type="submission" date="2014-04" db="EMBL/GenBank/DDBJ databases">
        <title>Evolutionary Origins and Diversification of the Mycorrhizal Mutualists.</title>
        <authorList>
            <consortium name="DOE Joint Genome Institute"/>
            <consortium name="Mycorrhizal Genomics Consortium"/>
            <person name="Kohler A."/>
            <person name="Kuo A."/>
            <person name="Nagy L.G."/>
            <person name="Floudas D."/>
            <person name="Copeland A."/>
            <person name="Barry K.W."/>
            <person name="Cichocki N."/>
            <person name="Veneault-Fourrey C."/>
            <person name="LaButti K."/>
            <person name="Lindquist E.A."/>
            <person name="Lipzen A."/>
            <person name="Lundell T."/>
            <person name="Morin E."/>
            <person name="Murat C."/>
            <person name="Riley R."/>
            <person name="Ohm R."/>
            <person name="Sun H."/>
            <person name="Tunlid A."/>
            <person name="Henrissat B."/>
            <person name="Grigoriev I.V."/>
            <person name="Hibbett D.S."/>
            <person name="Martin F."/>
        </authorList>
    </citation>
    <scope>NUCLEOTIDE SEQUENCE [LARGE SCALE GENOMIC DNA]</scope>
    <source>
        <strain evidence="1 2">FD-317 M1</strain>
    </source>
</reference>
<evidence type="ECO:0000313" key="2">
    <source>
        <dbReference type="Proteomes" id="UP000053593"/>
    </source>
</evidence>
<protein>
    <recommendedName>
        <fullName evidence="3">NB-ARC domain-containing protein</fullName>
    </recommendedName>
</protein>
<dbReference type="OrthoDB" id="4487085at2759"/>
<evidence type="ECO:0000313" key="1">
    <source>
        <dbReference type="EMBL" id="KIK58025.1"/>
    </source>
</evidence>
<sequence>MPFIVLNTNRHHPPMQRYKRSLSWSSQDYIPTAKRHQLQNDSASGSVSILSGASSVRIDGSPTFNAAGRDVIVNHYHAKQIESGKPDLFMSPSQVLICPSPTQYFVGRQDILDKLVRIFSTPALQQKVVPLVASGGTGKTQVVLQFVAQNHSKFSNIWFFNATSKTALLANFNELGKALGVGEKVEDVKKYLARNQDNWLCIFDNADNDQLYLKEYIASCDHGNIIITSRLGDTIQMAFPGPHIDFGDLSKEDAVTLLLKHAHKEHFEENKDFAMEIVHALGYHALAVATAGAYIHKAPTCTLGNYLAYFKTQQKKILNYRLKTVDNYQETVYSTFKLSFDQLSYSTQCFSQICAYLHPLSIPIAMFTQAAAFTGEDIEPGNSNPPTSAIQYMRKFLTLFQEEGRFETSIEELHQLCLVSYNESEGSITFHPVIHACIRETSEYQPDVKQAAMLILAQATPYGQTDKELQMLRQLLVHASQFEDLLEVLPALKVQDSFAKIFTHSGFWKQAERINKAKLQWRKKNMGITTLIH</sequence>
<dbReference type="Gene3D" id="3.40.50.300">
    <property type="entry name" value="P-loop containing nucleotide triphosphate hydrolases"/>
    <property type="match status" value="1"/>
</dbReference>
<gene>
    <name evidence="1" type="ORF">GYMLUDRAFT_704455</name>
</gene>
<dbReference type="EMBL" id="KN834787">
    <property type="protein sequence ID" value="KIK58025.1"/>
    <property type="molecule type" value="Genomic_DNA"/>
</dbReference>
<accession>A0A0D0B463</accession>
<dbReference type="HOGENOM" id="CLU_510945_0_0_1"/>
<proteinExistence type="predicted"/>
<evidence type="ECO:0008006" key="3">
    <source>
        <dbReference type="Google" id="ProtNLM"/>
    </source>
</evidence>
<dbReference type="AlphaFoldDB" id="A0A0D0B463"/>
<organism evidence="1 2">
    <name type="scientific">Collybiopsis luxurians FD-317 M1</name>
    <dbReference type="NCBI Taxonomy" id="944289"/>
    <lineage>
        <taxon>Eukaryota</taxon>
        <taxon>Fungi</taxon>
        <taxon>Dikarya</taxon>
        <taxon>Basidiomycota</taxon>
        <taxon>Agaricomycotina</taxon>
        <taxon>Agaricomycetes</taxon>
        <taxon>Agaricomycetidae</taxon>
        <taxon>Agaricales</taxon>
        <taxon>Marasmiineae</taxon>
        <taxon>Omphalotaceae</taxon>
        <taxon>Collybiopsis</taxon>
        <taxon>Collybiopsis luxurians</taxon>
    </lineage>
</organism>
<dbReference type="Proteomes" id="UP000053593">
    <property type="component" value="Unassembled WGS sequence"/>
</dbReference>
<dbReference type="InterPro" id="IPR027417">
    <property type="entry name" value="P-loop_NTPase"/>
</dbReference>
<dbReference type="PANTHER" id="PTHR35205:SF1">
    <property type="entry name" value="ZU5 DOMAIN-CONTAINING PROTEIN"/>
    <property type="match status" value="1"/>
</dbReference>
<keyword evidence="2" id="KW-1185">Reference proteome</keyword>